<dbReference type="Pfam" id="PF01594">
    <property type="entry name" value="AI-2E_transport"/>
    <property type="match status" value="1"/>
</dbReference>
<accession>A0AAE3DGU3</accession>
<dbReference type="PANTHER" id="PTHR21716:SF53">
    <property type="entry name" value="PERMEASE PERM-RELATED"/>
    <property type="match status" value="1"/>
</dbReference>
<evidence type="ECO:0000256" key="2">
    <source>
        <dbReference type="ARBA" id="ARBA00009773"/>
    </source>
</evidence>
<evidence type="ECO:0000256" key="4">
    <source>
        <dbReference type="ARBA" id="ARBA00022475"/>
    </source>
</evidence>
<evidence type="ECO:0000313" key="10">
    <source>
        <dbReference type="Proteomes" id="UP001199319"/>
    </source>
</evidence>
<name>A0AAE3DGU3_9FIRM</name>
<feature type="transmembrane region" description="Helical" evidence="8">
    <location>
        <begin position="87"/>
        <end position="111"/>
    </location>
</feature>
<evidence type="ECO:0000313" key="9">
    <source>
        <dbReference type="EMBL" id="MCC2130896.1"/>
    </source>
</evidence>
<evidence type="ECO:0000256" key="3">
    <source>
        <dbReference type="ARBA" id="ARBA00022448"/>
    </source>
</evidence>
<dbReference type="Proteomes" id="UP001199319">
    <property type="component" value="Unassembled WGS sequence"/>
</dbReference>
<dbReference type="GO" id="GO:0055085">
    <property type="term" value="P:transmembrane transport"/>
    <property type="evidence" value="ECO:0007669"/>
    <property type="project" value="TreeGrafter"/>
</dbReference>
<keyword evidence="7 8" id="KW-0472">Membrane</keyword>
<keyword evidence="6 8" id="KW-1133">Transmembrane helix</keyword>
<protein>
    <submittedName>
        <fullName evidence="9">AI-2E family transporter</fullName>
    </submittedName>
</protein>
<comment type="caution">
    <text evidence="9">The sequence shown here is derived from an EMBL/GenBank/DDBJ whole genome shotgun (WGS) entry which is preliminary data.</text>
</comment>
<keyword evidence="10" id="KW-1185">Reference proteome</keyword>
<feature type="transmembrane region" description="Helical" evidence="8">
    <location>
        <begin position="45"/>
        <end position="66"/>
    </location>
</feature>
<keyword evidence="5 8" id="KW-0812">Transmembrane</keyword>
<dbReference type="RefSeq" id="WP_302930025.1">
    <property type="nucleotide sequence ID" value="NZ_JAJEPW010000080.1"/>
</dbReference>
<evidence type="ECO:0000256" key="6">
    <source>
        <dbReference type="ARBA" id="ARBA00022989"/>
    </source>
</evidence>
<comment type="subcellular location">
    <subcellularLocation>
        <location evidence="1">Cell membrane</location>
        <topology evidence="1">Multi-pass membrane protein</topology>
    </subcellularLocation>
</comment>
<feature type="transmembrane region" description="Helical" evidence="8">
    <location>
        <begin position="262"/>
        <end position="287"/>
    </location>
</feature>
<dbReference type="AlphaFoldDB" id="A0AAE3DGU3"/>
<feature type="transmembrane region" description="Helical" evidence="8">
    <location>
        <begin position="192"/>
        <end position="213"/>
    </location>
</feature>
<keyword evidence="3" id="KW-0813">Transport</keyword>
<evidence type="ECO:0000256" key="8">
    <source>
        <dbReference type="SAM" id="Phobius"/>
    </source>
</evidence>
<dbReference type="GO" id="GO:0005886">
    <property type="term" value="C:plasma membrane"/>
    <property type="evidence" value="ECO:0007669"/>
    <property type="project" value="UniProtKB-SubCell"/>
</dbReference>
<evidence type="ECO:0000256" key="7">
    <source>
        <dbReference type="ARBA" id="ARBA00023136"/>
    </source>
</evidence>
<sequence length="415" mass="45886">MKGKSGYLKWGLTIFLTVCAILVFYDTFYMSGALQRLLSKLASILSPVLVGLVMAYLLAPIVNWFEKLILSGLHRIKGLEGKTIPHAAGWLRAVSILLTWAIVLLLLYLMFSVVIPQLIDSVVMLINNAETYYNKIYGWITNLLDKNPKVEDWVNENLETYYQNLLDLLTNKVLPGAQQMLTTITGGVISGIWGLVSFAMDFLVGIIVSVYMLAMKEQSLARCCKLLYGVCKEAHARWIARAVRRADGIFSGFVRGKLLDSLIIGILCLIGCTILGMPYAPLVSLIVGVTNVIPFFGPFMGAVPSAFLILLVSPKKCLIFVIFVIVLQQFDGNILGPKILGDATGISSFWVVVAILVGGGFGGVLGMFLGVPVFACLQVLVKYLVDRRLRRRNMPTEAYCYVNRDRESQPPEQQS</sequence>
<dbReference type="EMBL" id="JAJEPW010000080">
    <property type="protein sequence ID" value="MCC2130896.1"/>
    <property type="molecule type" value="Genomic_DNA"/>
</dbReference>
<dbReference type="InterPro" id="IPR002549">
    <property type="entry name" value="AI-2E-like"/>
</dbReference>
<comment type="similarity">
    <text evidence="2">Belongs to the autoinducer-2 exporter (AI-2E) (TC 2.A.86) family.</text>
</comment>
<gene>
    <name evidence="9" type="ORF">LKD37_15540</name>
</gene>
<feature type="transmembrane region" description="Helical" evidence="8">
    <location>
        <begin position="364"/>
        <end position="385"/>
    </location>
</feature>
<keyword evidence="4" id="KW-1003">Cell membrane</keyword>
<organism evidence="9 10">
    <name type="scientific">Brotocaccenecus cirricatena</name>
    <dbReference type="NCBI Taxonomy" id="3064195"/>
    <lineage>
        <taxon>Bacteria</taxon>
        <taxon>Bacillati</taxon>
        <taxon>Bacillota</taxon>
        <taxon>Clostridia</taxon>
        <taxon>Eubacteriales</taxon>
        <taxon>Oscillospiraceae</taxon>
        <taxon>Brotocaccenecus</taxon>
    </lineage>
</organism>
<feature type="transmembrane region" description="Helical" evidence="8">
    <location>
        <begin position="7"/>
        <end position="25"/>
    </location>
</feature>
<evidence type="ECO:0000256" key="1">
    <source>
        <dbReference type="ARBA" id="ARBA00004651"/>
    </source>
</evidence>
<evidence type="ECO:0000256" key="5">
    <source>
        <dbReference type="ARBA" id="ARBA00022692"/>
    </source>
</evidence>
<reference evidence="9" key="1">
    <citation type="submission" date="2021-10" db="EMBL/GenBank/DDBJ databases">
        <title>Anaerobic single-cell dispensing facilitates the cultivation of human gut bacteria.</title>
        <authorList>
            <person name="Afrizal A."/>
        </authorList>
    </citation>
    <scope>NUCLEOTIDE SEQUENCE</scope>
    <source>
        <strain evidence="9">CLA-AA-H272</strain>
    </source>
</reference>
<dbReference type="PANTHER" id="PTHR21716">
    <property type="entry name" value="TRANSMEMBRANE PROTEIN"/>
    <property type="match status" value="1"/>
</dbReference>
<proteinExistence type="inferred from homology"/>